<dbReference type="SUPFAM" id="SSF53383">
    <property type="entry name" value="PLP-dependent transferases"/>
    <property type="match status" value="1"/>
</dbReference>
<dbReference type="InterPro" id="IPR015422">
    <property type="entry name" value="PyrdxlP-dep_Trfase_small"/>
</dbReference>
<dbReference type="PIRSF" id="PIRSF001434">
    <property type="entry name" value="CGS"/>
    <property type="match status" value="1"/>
</dbReference>
<evidence type="ECO:0000313" key="9">
    <source>
        <dbReference type="Proteomes" id="UP000183900"/>
    </source>
</evidence>
<reference evidence="9" key="1">
    <citation type="submission" date="2015-08" db="EMBL/GenBank/DDBJ databases">
        <authorList>
            <person name="Varghese N."/>
        </authorList>
    </citation>
    <scope>NUCLEOTIDE SEQUENCE [LARGE SCALE GENOMIC DNA]</scope>
    <source>
        <strain evidence="9">DSM 23407</strain>
    </source>
</reference>
<proteinExistence type="inferred from homology"/>
<evidence type="ECO:0000256" key="7">
    <source>
        <dbReference type="RuleBase" id="RU362118"/>
    </source>
</evidence>
<evidence type="ECO:0000256" key="4">
    <source>
        <dbReference type="ARBA" id="ARBA00023239"/>
    </source>
</evidence>
<dbReference type="InterPro" id="IPR015424">
    <property type="entry name" value="PyrdxlP-dep_Trfase"/>
</dbReference>
<dbReference type="FunFam" id="3.40.640.10:FF:000046">
    <property type="entry name" value="Cystathionine gamma-lyase"/>
    <property type="match status" value="1"/>
</dbReference>
<dbReference type="InterPro" id="IPR015421">
    <property type="entry name" value="PyrdxlP-dep_Trfase_major"/>
</dbReference>
<accession>A0A0K6I791</accession>
<evidence type="ECO:0000256" key="6">
    <source>
        <dbReference type="PIRSR" id="PIRSR001434-2"/>
    </source>
</evidence>
<dbReference type="Gene3D" id="3.90.1150.10">
    <property type="entry name" value="Aspartate Aminotransferase, domain 1"/>
    <property type="match status" value="1"/>
</dbReference>
<name>A0A0K6I791_9HYPH</name>
<dbReference type="PANTHER" id="PTHR43500:SF1">
    <property type="entry name" value="CYSTATHIONINE BETA-LYASE-RELATED"/>
    <property type="match status" value="1"/>
</dbReference>
<evidence type="ECO:0000256" key="1">
    <source>
        <dbReference type="ARBA" id="ARBA00001933"/>
    </source>
</evidence>
<dbReference type="Proteomes" id="UP000183900">
    <property type="component" value="Unassembled WGS sequence"/>
</dbReference>
<keyword evidence="9" id="KW-1185">Reference proteome</keyword>
<comment type="catalytic activity">
    <reaction evidence="5">
        <text>L,L-cystathionine + H2O = L-homocysteine + pyruvate + NH4(+)</text>
        <dbReference type="Rhea" id="RHEA:13965"/>
        <dbReference type="ChEBI" id="CHEBI:15361"/>
        <dbReference type="ChEBI" id="CHEBI:15377"/>
        <dbReference type="ChEBI" id="CHEBI:28938"/>
        <dbReference type="ChEBI" id="CHEBI:58161"/>
        <dbReference type="ChEBI" id="CHEBI:58199"/>
    </reaction>
</comment>
<dbReference type="GO" id="GO:0047804">
    <property type="term" value="F:cysteine-S-conjugate beta-lyase activity"/>
    <property type="evidence" value="ECO:0007669"/>
    <property type="project" value="InterPro"/>
</dbReference>
<organism evidence="8 9">
    <name type="scientific">Pannonibacter indicus</name>
    <dbReference type="NCBI Taxonomy" id="466044"/>
    <lineage>
        <taxon>Bacteria</taxon>
        <taxon>Pseudomonadati</taxon>
        <taxon>Pseudomonadota</taxon>
        <taxon>Alphaproteobacteria</taxon>
        <taxon>Hyphomicrobiales</taxon>
        <taxon>Stappiaceae</taxon>
        <taxon>Pannonibacter</taxon>
    </lineage>
</organism>
<dbReference type="EMBL" id="CYHE01000012">
    <property type="protein sequence ID" value="CUA99157.1"/>
    <property type="molecule type" value="Genomic_DNA"/>
</dbReference>
<dbReference type="RefSeq" id="WP_055456598.1">
    <property type="nucleotide sequence ID" value="NZ_CYHE01000012.1"/>
</dbReference>
<dbReference type="OrthoDB" id="9805807at2"/>
<gene>
    <name evidence="8" type="ORF">Ga0061067_11251</name>
</gene>
<dbReference type="GO" id="GO:0019450">
    <property type="term" value="P:L-cysteine catabolic process to pyruvate"/>
    <property type="evidence" value="ECO:0007669"/>
    <property type="project" value="TreeGrafter"/>
</dbReference>
<comment type="cofactor">
    <cofactor evidence="1 7">
        <name>pyridoxal 5'-phosphate</name>
        <dbReference type="ChEBI" id="CHEBI:597326"/>
    </cofactor>
</comment>
<dbReference type="GO" id="GO:0030170">
    <property type="term" value="F:pyridoxal phosphate binding"/>
    <property type="evidence" value="ECO:0007669"/>
    <property type="project" value="InterPro"/>
</dbReference>
<dbReference type="Gene3D" id="3.40.640.10">
    <property type="entry name" value="Type I PLP-dependent aspartate aminotransferase-like (Major domain)"/>
    <property type="match status" value="1"/>
</dbReference>
<evidence type="ECO:0000256" key="2">
    <source>
        <dbReference type="ARBA" id="ARBA00009077"/>
    </source>
</evidence>
<protein>
    <submittedName>
        <fullName evidence="8">Cystathionine beta-lyase/cystathionine gamma-synthase</fullName>
    </submittedName>
</protein>
<dbReference type="InterPro" id="IPR006233">
    <property type="entry name" value="Cys_b_lyase_bac"/>
</dbReference>
<sequence>MHDMTRCVVKPDVREEGFASLTTPVHRASTIVFDTAEAFSSRGERGLDGYSYGLHGTPTTRALEARINALEGGFHTFLAPSGQAANAFAMLAVLKPGQKVLITESCYPPVRDFALQDLARQSITVDFFDPLSLPDLEARLTPETGLVWCESPGSTTMEVQDISAIAALARRSGALVACDNTWATPLLFKPLAHGADIVTEALTKYFSGTSDILMGSISVREPALAQELRSQFGRYGVGVSPDDASHILRSMESMPLRLAHAGRVAQELAARFAADDLVEAVLLPSRPECPGHDVWKRDFAGVSGLFSVLFRPEALPHVAPALNGLTTFAIGASWGGSRSLMAPQPIREDRTSPRWQHTRSALRISTGLEDPRDLMADVDALLERIREKTGG</sequence>
<feature type="modified residue" description="N6-(pyridoxal phosphate)lysine" evidence="6">
    <location>
        <position position="204"/>
    </location>
</feature>
<keyword evidence="3 6" id="KW-0663">Pyridoxal phosphate</keyword>
<dbReference type="AlphaFoldDB" id="A0A0K6I791"/>
<evidence type="ECO:0000256" key="3">
    <source>
        <dbReference type="ARBA" id="ARBA00022898"/>
    </source>
</evidence>
<comment type="similarity">
    <text evidence="2 7">Belongs to the trans-sulfuration enzymes family.</text>
</comment>
<keyword evidence="4 8" id="KW-0456">Lyase</keyword>
<evidence type="ECO:0000313" key="8">
    <source>
        <dbReference type="EMBL" id="CUA99157.1"/>
    </source>
</evidence>
<dbReference type="InterPro" id="IPR000277">
    <property type="entry name" value="Cys/Met-Metab_PyrdxlP-dep_enz"/>
</dbReference>
<dbReference type="GO" id="GO:0019346">
    <property type="term" value="P:transsulfuration"/>
    <property type="evidence" value="ECO:0007669"/>
    <property type="project" value="InterPro"/>
</dbReference>
<evidence type="ECO:0000256" key="5">
    <source>
        <dbReference type="ARBA" id="ARBA00047517"/>
    </source>
</evidence>
<dbReference type="PANTHER" id="PTHR43500">
    <property type="entry name" value="CYSTATHIONINE BETA-LYASE-RELATED"/>
    <property type="match status" value="1"/>
</dbReference>
<dbReference type="Pfam" id="PF01053">
    <property type="entry name" value="Cys_Met_Meta_PP"/>
    <property type="match status" value="1"/>
</dbReference>